<organism evidence="1 2">
    <name type="scientific">Daphnia galeata</name>
    <dbReference type="NCBI Taxonomy" id="27404"/>
    <lineage>
        <taxon>Eukaryota</taxon>
        <taxon>Metazoa</taxon>
        <taxon>Ecdysozoa</taxon>
        <taxon>Arthropoda</taxon>
        <taxon>Crustacea</taxon>
        <taxon>Branchiopoda</taxon>
        <taxon>Diplostraca</taxon>
        <taxon>Cladocera</taxon>
        <taxon>Anomopoda</taxon>
        <taxon>Daphniidae</taxon>
        <taxon>Daphnia</taxon>
    </lineage>
</organism>
<dbReference type="EMBL" id="CAKKLH010000049">
    <property type="protein sequence ID" value="CAH0101025.1"/>
    <property type="molecule type" value="Genomic_DNA"/>
</dbReference>
<dbReference type="AlphaFoldDB" id="A0A8J2RFB1"/>
<dbReference type="OrthoDB" id="6347271at2759"/>
<keyword evidence="2" id="KW-1185">Reference proteome</keyword>
<dbReference type="Proteomes" id="UP000789390">
    <property type="component" value="Unassembled WGS sequence"/>
</dbReference>
<reference evidence="1" key="1">
    <citation type="submission" date="2021-11" db="EMBL/GenBank/DDBJ databases">
        <authorList>
            <person name="Schell T."/>
        </authorList>
    </citation>
    <scope>NUCLEOTIDE SEQUENCE</scope>
    <source>
        <strain evidence="1">M5</strain>
    </source>
</reference>
<evidence type="ECO:0000313" key="2">
    <source>
        <dbReference type="Proteomes" id="UP000789390"/>
    </source>
</evidence>
<protein>
    <submittedName>
        <fullName evidence="1">Uncharacterized protein</fullName>
    </submittedName>
</protein>
<accession>A0A8J2RFB1</accession>
<evidence type="ECO:0000313" key="1">
    <source>
        <dbReference type="EMBL" id="CAH0101025.1"/>
    </source>
</evidence>
<gene>
    <name evidence="1" type="ORF">DGAL_LOCUS3322</name>
</gene>
<sequence length="142" mass="16870">MRFSKCVSITAHHIIQNNFTLYYKLIEQYLIPIIKISMKSYPHQQIIWLRLHTSVDQFYRGSFYNEIIDTYNNAISLTLKYERSDNNYVIIENGIDHGYLNCNDFIHPGMRAISMGTQLIFNRICQIPKDLKLPFKSRYSTH</sequence>
<name>A0A8J2RFB1_9CRUS</name>
<comment type="caution">
    <text evidence="1">The sequence shown here is derived from an EMBL/GenBank/DDBJ whole genome shotgun (WGS) entry which is preliminary data.</text>
</comment>
<proteinExistence type="predicted"/>